<dbReference type="Proteomes" id="UP000187209">
    <property type="component" value="Unassembled WGS sequence"/>
</dbReference>
<sequence>MAARIKDTKDKLTKQERIKKIINLARIMNRKTMPMDQIRNLKAEFKNPDKALEDTRMKNLSFDTYLKTELSKLNFPLSPSKPNLSQVSSKKYYGLKSKSEFSKHQVSKSHDFDNIEGLNTINPISEVPISTISNPSNRVSNKTYKALNQKKNSKSDFSSYKDFLSNDPMKKFNIEKLEKNNHLPPLIKSIPLYMDPFYNFPKKNSLEDSFNNKAKKHKRVSSLDEVKELCEDLLPKCKDEIHELKHLQYVKKREKMRIDEYMDDLSECLKVSKDKKSFEDSFSTRVYNRKLDKEMKNDIGDLRQGILEITRNAIEYGGQKVWRWKNTLFLANADRLINSVPITRNN</sequence>
<comment type="caution">
    <text evidence="1">The sequence shown here is derived from an EMBL/GenBank/DDBJ whole genome shotgun (WGS) entry which is preliminary data.</text>
</comment>
<evidence type="ECO:0000313" key="2">
    <source>
        <dbReference type="Proteomes" id="UP000187209"/>
    </source>
</evidence>
<keyword evidence="2" id="KW-1185">Reference proteome</keyword>
<protein>
    <submittedName>
        <fullName evidence="1">Uncharacterized protein</fullName>
    </submittedName>
</protein>
<name>A0A1R2BK62_9CILI</name>
<reference evidence="1 2" key="1">
    <citation type="submission" date="2016-11" db="EMBL/GenBank/DDBJ databases">
        <title>The macronuclear genome of Stentor coeruleus: a giant cell with tiny introns.</title>
        <authorList>
            <person name="Slabodnick M."/>
            <person name="Ruby J.G."/>
            <person name="Reiff S.B."/>
            <person name="Swart E.C."/>
            <person name="Gosai S."/>
            <person name="Prabakaran S."/>
            <person name="Witkowska E."/>
            <person name="Larue G.E."/>
            <person name="Fisher S."/>
            <person name="Freeman R.M."/>
            <person name="Gunawardena J."/>
            <person name="Chu W."/>
            <person name="Stover N.A."/>
            <person name="Gregory B.D."/>
            <person name="Nowacki M."/>
            <person name="Derisi J."/>
            <person name="Roy S.W."/>
            <person name="Marshall W.F."/>
            <person name="Sood P."/>
        </authorList>
    </citation>
    <scope>NUCLEOTIDE SEQUENCE [LARGE SCALE GENOMIC DNA]</scope>
    <source>
        <strain evidence="1">WM001</strain>
    </source>
</reference>
<proteinExistence type="predicted"/>
<gene>
    <name evidence="1" type="ORF">SteCoe_23328</name>
</gene>
<accession>A0A1R2BK62</accession>
<dbReference type="EMBL" id="MPUH01000591">
    <property type="protein sequence ID" value="OMJ77146.1"/>
    <property type="molecule type" value="Genomic_DNA"/>
</dbReference>
<evidence type="ECO:0000313" key="1">
    <source>
        <dbReference type="EMBL" id="OMJ77146.1"/>
    </source>
</evidence>
<organism evidence="1 2">
    <name type="scientific">Stentor coeruleus</name>
    <dbReference type="NCBI Taxonomy" id="5963"/>
    <lineage>
        <taxon>Eukaryota</taxon>
        <taxon>Sar</taxon>
        <taxon>Alveolata</taxon>
        <taxon>Ciliophora</taxon>
        <taxon>Postciliodesmatophora</taxon>
        <taxon>Heterotrichea</taxon>
        <taxon>Heterotrichida</taxon>
        <taxon>Stentoridae</taxon>
        <taxon>Stentor</taxon>
    </lineage>
</organism>
<dbReference type="OrthoDB" id="324718at2759"/>
<dbReference type="AlphaFoldDB" id="A0A1R2BK62"/>